<evidence type="ECO:0000313" key="2">
    <source>
        <dbReference type="Proteomes" id="UP000256838"/>
    </source>
</evidence>
<protein>
    <submittedName>
        <fullName evidence="1">Uncharacterized protein</fullName>
    </submittedName>
</protein>
<proteinExistence type="predicted"/>
<name>A0A3D8K183_9BURK</name>
<reference evidence="1 2" key="1">
    <citation type="submission" date="2018-08" db="EMBL/GenBank/DDBJ databases">
        <title>Paraburkholderia sp. DHOM06 isolated from forest soil.</title>
        <authorList>
            <person name="Gao Z.-H."/>
            <person name="Qiu L.-H."/>
        </authorList>
    </citation>
    <scope>NUCLEOTIDE SEQUENCE [LARGE SCALE GENOMIC DNA]</scope>
    <source>
        <strain evidence="1 2">DHOM06</strain>
    </source>
</reference>
<dbReference type="EMBL" id="QRGA01000005">
    <property type="protein sequence ID" value="RDU99217.1"/>
    <property type="molecule type" value="Genomic_DNA"/>
</dbReference>
<dbReference type="Proteomes" id="UP000256838">
    <property type="component" value="Unassembled WGS sequence"/>
</dbReference>
<organism evidence="1 2">
    <name type="scientific">Trinickia dinghuensis</name>
    <dbReference type="NCBI Taxonomy" id="2291023"/>
    <lineage>
        <taxon>Bacteria</taxon>
        <taxon>Pseudomonadati</taxon>
        <taxon>Pseudomonadota</taxon>
        <taxon>Betaproteobacteria</taxon>
        <taxon>Burkholderiales</taxon>
        <taxon>Burkholderiaceae</taxon>
        <taxon>Trinickia</taxon>
    </lineage>
</organism>
<gene>
    <name evidence="1" type="ORF">DWV00_08820</name>
</gene>
<dbReference type="AlphaFoldDB" id="A0A3D8K183"/>
<sequence length="166" mass="18364">MNPSRYEAALNGQSAIARKVFQMVPIQEAWTVDQIIGELIRVTHTRMEIKSVHTCLGRLKDAGLIREKDRGRFQRIDVKEPSVAVVSLEVVSPTAPALVEETAAPSRRPFDILADAAAALNLLAEQIRNTAGELETAALEIENEFAKESEALEKLKQFQTLLKSLT</sequence>
<comment type="caution">
    <text evidence="1">The sequence shown here is derived from an EMBL/GenBank/DDBJ whole genome shotgun (WGS) entry which is preliminary data.</text>
</comment>
<keyword evidence="2" id="KW-1185">Reference proteome</keyword>
<evidence type="ECO:0000313" key="1">
    <source>
        <dbReference type="EMBL" id="RDU99217.1"/>
    </source>
</evidence>
<accession>A0A3D8K183</accession>